<accession>A0A7S1PMN0</accession>
<feature type="region of interest" description="Disordered" evidence="1">
    <location>
        <begin position="235"/>
        <end position="297"/>
    </location>
</feature>
<feature type="region of interest" description="Disordered" evidence="1">
    <location>
        <begin position="73"/>
        <end position="94"/>
    </location>
</feature>
<reference evidence="2" key="1">
    <citation type="submission" date="2021-01" db="EMBL/GenBank/DDBJ databases">
        <authorList>
            <person name="Corre E."/>
            <person name="Pelletier E."/>
            <person name="Niang G."/>
            <person name="Scheremetjew M."/>
            <person name="Finn R."/>
            <person name="Kale V."/>
            <person name="Holt S."/>
            <person name="Cochrane G."/>
            <person name="Meng A."/>
            <person name="Brown T."/>
            <person name="Cohen L."/>
        </authorList>
    </citation>
    <scope>NUCLEOTIDE SEQUENCE</scope>
    <source>
        <strain evidence="2">OF101</strain>
    </source>
</reference>
<feature type="compositionally biased region" description="Basic and acidic residues" evidence="1">
    <location>
        <begin position="73"/>
        <end position="83"/>
    </location>
</feature>
<organism evidence="2">
    <name type="scientific">Alexandrium catenella</name>
    <name type="common">Red tide dinoflagellate</name>
    <name type="synonym">Gonyaulax catenella</name>
    <dbReference type="NCBI Taxonomy" id="2925"/>
    <lineage>
        <taxon>Eukaryota</taxon>
        <taxon>Sar</taxon>
        <taxon>Alveolata</taxon>
        <taxon>Dinophyceae</taxon>
        <taxon>Gonyaulacales</taxon>
        <taxon>Pyrocystaceae</taxon>
        <taxon>Alexandrium</taxon>
    </lineage>
</organism>
<feature type="region of interest" description="Disordered" evidence="1">
    <location>
        <begin position="139"/>
        <end position="158"/>
    </location>
</feature>
<dbReference type="AlphaFoldDB" id="A0A7S1PMN0"/>
<name>A0A7S1PMN0_ALECA</name>
<sequence>MPELSSDLALQVEAQAPKAAEVLSPTGVSAENPWKAMGLAAGDDVDAWDGVDDEIVPSKKVVILLADSADEARAERDACRPEPEPELQADAEPERGEGLLAAVEQPRTSSVLATIGPNGGMVAPQEAVEEMKLRWQRFSRDSDEASAAAPSRDRLRTGGADVLFEELQAKWREIRGTTAADLRPDFQSLAAPLDVPKVRLGFDSPRRLENGEPPGLLALGDAELGGFDATDAAASLPALLPPPPKAGVTLPPATPRRQWPEPSQSSARTPRKASPAVVSLPAVGLHGRGGQPLAGAAAVAAIHGKEMPRERQQIDDNCAQQ</sequence>
<protein>
    <submittedName>
        <fullName evidence="2">Uncharacterized protein</fullName>
    </submittedName>
</protein>
<gene>
    <name evidence="2" type="ORF">ACAT0790_LOCUS2839</name>
</gene>
<proteinExistence type="predicted"/>
<evidence type="ECO:0000313" key="2">
    <source>
        <dbReference type="EMBL" id="CAD9091127.1"/>
    </source>
</evidence>
<evidence type="ECO:0000256" key="1">
    <source>
        <dbReference type="SAM" id="MobiDB-lite"/>
    </source>
</evidence>
<dbReference type="EMBL" id="HBGE01004690">
    <property type="protein sequence ID" value="CAD9091127.1"/>
    <property type="molecule type" value="Transcribed_RNA"/>
</dbReference>